<evidence type="ECO:0000313" key="8">
    <source>
        <dbReference type="EMBL" id="VEU59164.1"/>
    </source>
</evidence>
<evidence type="ECO:0000256" key="3">
    <source>
        <dbReference type="ARBA" id="ARBA00022692"/>
    </source>
</evidence>
<proteinExistence type="inferred from homology"/>
<dbReference type="PANTHER" id="PTHR34478:SF2">
    <property type="entry name" value="MEMBRANE PROTEIN"/>
    <property type="match status" value="1"/>
</dbReference>
<keyword evidence="9" id="KW-1185">Reference proteome</keyword>
<dbReference type="InterPro" id="IPR023353">
    <property type="entry name" value="LemA-like_dom_sf"/>
</dbReference>
<dbReference type="EMBL" id="LR214951">
    <property type="protein sequence ID" value="VEU59164.1"/>
    <property type="molecule type" value="Genomic_DNA"/>
</dbReference>
<evidence type="ECO:0000256" key="4">
    <source>
        <dbReference type="ARBA" id="ARBA00022989"/>
    </source>
</evidence>
<accession>A0A449A4M8</accession>
<dbReference type="InterPro" id="IPR007156">
    <property type="entry name" value="MamQ_LemA"/>
</dbReference>
<evidence type="ECO:0000256" key="2">
    <source>
        <dbReference type="ARBA" id="ARBA00008854"/>
    </source>
</evidence>
<dbReference type="RefSeq" id="WP_129719572.1">
    <property type="nucleotide sequence ID" value="NZ_LR214951.1"/>
</dbReference>
<dbReference type="Pfam" id="PF04011">
    <property type="entry name" value="LemA"/>
    <property type="match status" value="1"/>
</dbReference>
<dbReference type="KEGG" id="mnu:NCTC10166_00121"/>
<evidence type="ECO:0000256" key="6">
    <source>
        <dbReference type="SAM" id="Coils"/>
    </source>
</evidence>
<keyword evidence="3 7" id="KW-0812">Transmembrane</keyword>
<comment type="similarity">
    <text evidence="2">Belongs to the LemA family.</text>
</comment>
<evidence type="ECO:0000256" key="7">
    <source>
        <dbReference type="SAM" id="Phobius"/>
    </source>
</evidence>
<evidence type="ECO:0000256" key="1">
    <source>
        <dbReference type="ARBA" id="ARBA00004167"/>
    </source>
</evidence>
<feature type="coiled-coil region" evidence="6">
    <location>
        <begin position="58"/>
        <end position="85"/>
    </location>
</feature>
<protein>
    <submittedName>
        <fullName evidence="8">LemA family</fullName>
    </submittedName>
</protein>
<reference evidence="8 9" key="1">
    <citation type="submission" date="2019-01" db="EMBL/GenBank/DDBJ databases">
        <authorList>
            <consortium name="Pathogen Informatics"/>
        </authorList>
    </citation>
    <scope>NUCLEOTIDE SEQUENCE [LARGE SCALE GENOMIC DNA]</scope>
    <source>
        <strain evidence="8 9">NCTC10166</strain>
    </source>
</reference>
<gene>
    <name evidence="8" type="ORF">NCTC10166_00121</name>
</gene>
<feature type="transmembrane region" description="Helical" evidence="7">
    <location>
        <begin position="36"/>
        <end position="56"/>
    </location>
</feature>
<dbReference type="AlphaFoldDB" id="A0A449A4M8"/>
<dbReference type="PANTHER" id="PTHR34478">
    <property type="entry name" value="PROTEIN LEMA"/>
    <property type="match status" value="1"/>
</dbReference>
<keyword evidence="6" id="KW-0175">Coiled coil</keyword>
<sequence length="219" mass="25453">MANELNELDTTTVNNEGRQVHVINKVLPVEVSKGTIIFFDWVLWFLFIIPGIIFLIKKMNAKKELDQLQQKIQHHASQIDNFSEQRYNILENASRIVEKSINLDKEVMLSVAAYRSGAKSTNRNEMLNNLDNLGRQMALTFEAYPELKSQATIADAMQQNSYLQREITAARELYNDAVYQWNSSIFEWPTKKMVAAKNKYTTRIPFIASKEVREKVHYF</sequence>
<keyword evidence="4 7" id="KW-1133">Transmembrane helix</keyword>
<comment type="subcellular location">
    <subcellularLocation>
        <location evidence="1">Membrane</location>
        <topology evidence="1">Single-pass membrane protein</topology>
    </subcellularLocation>
</comment>
<dbReference type="SUPFAM" id="SSF140478">
    <property type="entry name" value="LemA-like"/>
    <property type="match status" value="1"/>
</dbReference>
<dbReference type="Gene3D" id="1.20.1440.20">
    <property type="entry name" value="LemA-like domain"/>
    <property type="match status" value="1"/>
</dbReference>
<keyword evidence="5 7" id="KW-0472">Membrane</keyword>
<evidence type="ECO:0000256" key="5">
    <source>
        <dbReference type="ARBA" id="ARBA00023136"/>
    </source>
</evidence>
<dbReference type="OrthoDB" id="384498at2"/>
<name>A0A449A4M8_9BACT</name>
<dbReference type="GO" id="GO:0016020">
    <property type="term" value="C:membrane"/>
    <property type="evidence" value="ECO:0007669"/>
    <property type="project" value="UniProtKB-SubCell"/>
</dbReference>
<evidence type="ECO:0000313" key="9">
    <source>
        <dbReference type="Proteomes" id="UP000289440"/>
    </source>
</evidence>
<dbReference type="Proteomes" id="UP000289440">
    <property type="component" value="Chromosome"/>
</dbReference>
<organism evidence="8 9">
    <name type="scientific">Mesomycoplasma neurolyticum</name>
    <dbReference type="NCBI Taxonomy" id="2120"/>
    <lineage>
        <taxon>Bacteria</taxon>
        <taxon>Bacillati</taxon>
        <taxon>Mycoplasmatota</taxon>
        <taxon>Mycoplasmoidales</taxon>
        <taxon>Metamycoplasmataceae</taxon>
        <taxon>Mesomycoplasma</taxon>
    </lineage>
</organism>